<gene>
    <name evidence="2" type="ORF">DBO86_04695</name>
</gene>
<name>A0A2T5PQU8_ECTOL</name>
<sequence length="63" mass="6493">MVVDTAAASAGKAVHLWCRALRPKPQQVCAIAVQARIAMPAPAPVTGANTKKNAASPQAMKAR</sequence>
<dbReference type="AlphaFoldDB" id="A0A2T5PQU8"/>
<organism evidence="2 3">
    <name type="scientific">Ectopseudomonas oleovorans</name>
    <name type="common">Pseudomonas oleovorans</name>
    <dbReference type="NCBI Taxonomy" id="301"/>
    <lineage>
        <taxon>Bacteria</taxon>
        <taxon>Pseudomonadati</taxon>
        <taxon>Pseudomonadota</taxon>
        <taxon>Gammaproteobacteria</taxon>
        <taxon>Pseudomonadales</taxon>
        <taxon>Pseudomonadaceae</taxon>
        <taxon>Ectopseudomonas</taxon>
    </lineage>
</organism>
<evidence type="ECO:0000256" key="1">
    <source>
        <dbReference type="SAM" id="MobiDB-lite"/>
    </source>
</evidence>
<protein>
    <submittedName>
        <fullName evidence="2">Uncharacterized protein</fullName>
    </submittedName>
</protein>
<keyword evidence="3" id="KW-1185">Reference proteome</keyword>
<reference evidence="2 3" key="1">
    <citation type="submission" date="2018-04" db="EMBL/GenBank/DDBJ databases">
        <title>Pseudomonas sp. nov., isolated from mangrove soil.</title>
        <authorList>
            <person name="Chen C."/>
        </authorList>
    </citation>
    <scope>NUCLEOTIDE SEQUENCE [LARGE SCALE GENOMIC DNA]</scope>
    <source>
        <strain evidence="2 3">JCM 14246</strain>
    </source>
</reference>
<evidence type="ECO:0000313" key="2">
    <source>
        <dbReference type="EMBL" id="PTU80103.1"/>
    </source>
</evidence>
<accession>A0A2T5PQU8</accession>
<dbReference type="Proteomes" id="UP000244052">
    <property type="component" value="Unassembled WGS sequence"/>
</dbReference>
<dbReference type="EMBL" id="QASO01000030">
    <property type="protein sequence ID" value="PTU80103.1"/>
    <property type="molecule type" value="Genomic_DNA"/>
</dbReference>
<feature type="compositionally biased region" description="Polar residues" evidence="1">
    <location>
        <begin position="47"/>
        <end position="56"/>
    </location>
</feature>
<proteinExistence type="predicted"/>
<evidence type="ECO:0000313" key="3">
    <source>
        <dbReference type="Proteomes" id="UP000244052"/>
    </source>
</evidence>
<feature type="region of interest" description="Disordered" evidence="1">
    <location>
        <begin position="43"/>
        <end position="63"/>
    </location>
</feature>
<comment type="caution">
    <text evidence="2">The sequence shown here is derived from an EMBL/GenBank/DDBJ whole genome shotgun (WGS) entry which is preliminary data.</text>
</comment>